<dbReference type="GO" id="GO:0008839">
    <property type="term" value="F:4-hydroxy-tetrahydrodipicolinate reductase"/>
    <property type="evidence" value="ECO:0007669"/>
    <property type="project" value="UniProtKB-EC"/>
</dbReference>
<dbReference type="EMBL" id="FNXT01001071">
    <property type="protein sequence ID" value="SZX71707.1"/>
    <property type="molecule type" value="Genomic_DNA"/>
</dbReference>
<evidence type="ECO:0000256" key="1">
    <source>
        <dbReference type="ARBA" id="ARBA00006642"/>
    </source>
</evidence>
<dbReference type="NCBIfam" id="TIGR02130">
    <property type="entry name" value="dapB_plant"/>
    <property type="match status" value="1"/>
</dbReference>
<dbReference type="InterPro" id="IPR036291">
    <property type="entry name" value="NAD(P)-bd_dom_sf"/>
</dbReference>
<dbReference type="Pfam" id="PF05173">
    <property type="entry name" value="DapB_C"/>
    <property type="match status" value="1"/>
</dbReference>
<keyword evidence="4" id="KW-0220">Diaminopimelate biosynthesis</keyword>
<comment type="catalytic activity">
    <reaction evidence="10">
        <text>(S)-2,3,4,5-tetrahydrodipicolinate + NADP(+) + H2O = (2S,4S)-4-hydroxy-2,3,4,5-tetrahydrodipicolinate + NADPH + H(+)</text>
        <dbReference type="Rhea" id="RHEA:35331"/>
        <dbReference type="ChEBI" id="CHEBI:15377"/>
        <dbReference type="ChEBI" id="CHEBI:15378"/>
        <dbReference type="ChEBI" id="CHEBI:16845"/>
        <dbReference type="ChEBI" id="CHEBI:57783"/>
        <dbReference type="ChEBI" id="CHEBI:58349"/>
        <dbReference type="ChEBI" id="CHEBI:67139"/>
        <dbReference type="EC" id="1.17.1.8"/>
    </reaction>
</comment>
<organism evidence="12 13">
    <name type="scientific">Tetradesmus obliquus</name>
    <name type="common">Green alga</name>
    <name type="synonym">Acutodesmus obliquus</name>
    <dbReference type="NCBI Taxonomy" id="3088"/>
    <lineage>
        <taxon>Eukaryota</taxon>
        <taxon>Viridiplantae</taxon>
        <taxon>Chlorophyta</taxon>
        <taxon>core chlorophytes</taxon>
        <taxon>Chlorophyceae</taxon>
        <taxon>CS clade</taxon>
        <taxon>Sphaeropleales</taxon>
        <taxon>Scenedesmaceae</taxon>
        <taxon>Tetradesmus</taxon>
    </lineage>
</organism>
<evidence type="ECO:0000256" key="7">
    <source>
        <dbReference type="ARBA" id="ARBA00023154"/>
    </source>
</evidence>
<evidence type="ECO:0000313" key="12">
    <source>
        <dbReference type="EMBL" id="SZX71707.1"/>
    </source>
</evidence>
<evidence type="ECO:0000256" key="4">
    <source>
        <dbReference type="ARBA" id="ARBA00022915"/>
    </source>
</evidence>
<keyword evidence="13" id="KW-1185">Reference proteome</keyword>
<keyword evidence="2" id="KW-0028">Amino-acid biosynthesis</keyword>
<dbReference type="Gene3D" id="3.40.50.720">
    <property type="entry name" value="NAD(P)-binding Rossmann-like Domain"/>
    <property type="match status" value="1"/>
</dbReference>
<dbReference type="GO" id="GO:0070402">
    <property type="term" value="F:NADPH binding"/>
    <property type="evidence" value="ECO:0007669"/>
    <property type="project" value="InterPro"/>
</dbReference>
<keyword evidence="3" id="KW-0521">NADP</keyword>
<sequence length="266" mass="28878">MGRAVAEAAVRAGLDLVPYTLCGATEVAANKAVEVAGKQLELVGPDTRDNLIEEVKQQYPNLVMVDYTLPDVIHDMANLYIKHKTPFVMGTTGGDRAKLAADVKAADLYAVIAPQMGKQVVAFQAMMEMMADTFPGAFSGYTLKVTESHQSSKKDTSGTAKAIVNSFQGLGLDFDVSQIELVRDREQQLGRMRVPEDALLGHAFHTYQLLSPDGSVSFEFQHNVCGRTIYAEGTVDAALFLARQVQQGASQKLYNMVDVLKAGAMR</sequence>
<gene>
    <name evidence="12" type="ORF">BQ4739_LOCUS11834</name>
</gene>
<dbReference type="GO" id="GO:0009570">
    <property type="term" value="C:chloroplast stroma"/>
    <property type="evidence" value="ECO:0007669"/>
    <property type="project" value="TreeGrafter"/>
</dbReference>
<dbReference type="Gene3D" id="3.30.360.10">
    <property type="entry name" value="Dihydrodipicolinate Reductase, domain 2"/>
    <property type="match status" value="1"/>
</dbReference>
<dbReference type="AlphaFoldDB" id="A0A383W230"/>
<dbReference type="STRING" id="3088.A0A383W230"/>
<dbReference type="GO" id="GO:0019877">
    <property type="term" value="P:diaminopimelate biosynthetic process"/>
    <property type="evidence" value="ECO:0007669"/>
    <property type="project" value="UniProtKB-KW"/>
</dbReference>
<comment type="pathway">
    <text evidence="8">Amino-acid biosynthesis; L-lysine biosynthesis via DAP pathway; (S)-tetrahydrodipicolinate from L-aspartate: step 4/4.</text>
</comment>
<dbReference type="SUPFAM" id="SSF51735">
    <property type="entry name" value="NAD(P)-binding Rossmann-fold domains"/>
    <property type="match status" value="1"/>
</dbReference>
<dbReference type="InterPro" id="IPR000846">
    <property type="entry name" value="DapB_N"/>
</dbReference>
<evidence type="ECO:0000256" key="5">
    <source>
        <dbReference type="ARBA" id="ARBA00023002"/>
    </source>
</evidence>
<keyword evidence="6" id="KW-0520">NAD</keyword>
<evidence type="ECO:0000256" key="3">
    <source>
        <dbReference type="ARBA" id="ARBA00022857"/>
    </source>
</evidence>
<dbReference type="GO" id="GO:0009089">
    <property type="term" value="P:lysine biosynthetic process via diaminopimelate"/>
    <property type="evidence" value="ECO:0007669"/>
    <property type="project" value="InterPro"/>
</dbReference>
<dbReference type="InterPro" id="IPR011859">
    <property type="entry name" value="Dihydrodipicolinate_Rdtase_pln"/>
</dbReference>
<proteinExistence type="inferred from homology"/>
<dbReference type="Proteomes" id="UP000256970">
    <property type="component" value="Unassembled WGS sequence"/>
</dbReference>
<dbReference type="InterPro" id="IPR022663">
    <property type="entry name" value="DapB_C"/>
</dbReference>
<dbReference type="PANTHER" id="PTHR20836">
    <property type="entry name" value="DIHYDRODIPICOLINATE REDUCTASE"/>
    <property type="match status" value="1"/>
</dbReference>
<dbReference type="Pfam" id="PF01113">
    <property type="entry name" value="DapB_N"/>
    <property type="match status" value="1"/>
</dbReference>
<reference evidence="12 13" key="1">
    <citation type="submission" date="2016-10" db="EMBL/GenBank/DDBJ databases">
        <authorList>
            <person name="Cai Z."/>
        </authorList>
    </citation>
    <scope>NUCLEOTIDE SEQUENCE [LARGE SCALE GENOMIC DNA]</scope>
</reference>
<dbReference type="OrthoDB" id="10259487at2759"/>
<dbReference type="PANTHER" id="PTHR20836:SF0">
    <property type="entry name" value="4-HYDROXY-TETRAHYDRODIPICOLINATE REDUCTASE 1, CHLOROPLASTIC-RELATED"/>
    <property type="match status" value="1"/>
</dbReference>
<evidence type="ECO:0000256" key="9">
    <source>
        <dbReference type="ARBA" id="ARBA00038983"/>
    </source>
</evidence>
<protein>
    <recommendedName>
        <fullName evidence="9">4-hydroxy-tetrahydrodipicolinate reductase</fullName>
        <ecNumber evidence="9">1.17.1.8</ecNumber>
    </recommendedName>
</protein>
<evidence type="ECO:0000256" key="8">
    <source>
        <dbReference type="ARBA" id="ARBA00037922"/>
    </source>
</evidence>
<dbReference type="EC" id="1.17.1.8" evidence="9"/>
<keyword evidence="7" id="KW-0457">Lysine biosynthesis</keyword>
<evidence type="ECO:0000256" key="6">
    <source>
        <dbReference type="ARBA" id="ARBA00023027"/>
    </source>
</evidence>
<name>A0A383W230_TETOB</name>
<comment type="catalytic activity">
    <reaction evidence="11">
        <text>(S)-2,3,4,5-tetrahydrodipicolinate + NAD(+) + H2O = (2S,4S)-4-hydroxy-2,3,4,5-tetrahydrodipicolinate + NADH + H(+)</text>
        <dbReference type="Rhea" id="RHEA:35323"/>
        <dbReference type="ChEBI" id="CHEBI:15377"/>
        <dbReference type="ChEBI" id="CHEBI:15378"/>
        <dbReference type="ChEBI" id="CHEBI:16845"/>
        <dbReference type="ChEBI" id="CHEBI:57540"/>
        <dbReference type="ChEBI" id="CHEBI:57945"/>
        <dbReference type="ChEBI" id="CHEBI:67139"/>
        <dbReference type="EC" id="1.17.1.8"/>
    </reaction>
</comment>
<evidence type="ECO:0000256" key="10">
    <source>
        <dbReference type="ARBA" id="ARBA00049080"/>
    </source>
</evidence>
<accession>A0A383W230</accession>
<evidence type="ECO:0000313" key="13">
    <source>
        <dbReference type="Proteomes" id="UP000256970"/>
    </source>
</evidence>
<evidence type="ECO:0000256" key="2">
    <source>
        <dbReference type="ARBA" id="ARBA00022605"/>
    </source>
</evidence>
<dbReference type="InterPro" id="IPR023940">
    <property type="entry name" value="DHDPR_bac"/>
</dbReference>
<comment type="similarity">
    <text evidence="1">Belongs to the DapB family.</text>
</comment>
<evidence type="ECO:0000256" key="11">
    <source>
        <dbReference type="ARBA" id="ARBA00049396"/>
    </source>
</evidence>
<keyword evidence="5" id="KW-0560">Oxidoreductase</keyword>